<dbReference type="OrthoDB" id="9814966at2"/>
<dbReference type="RefSeq" id="WP_111275219.1">
    <property type="nucleotide sequence ID" value="NZ_QFYS01000002.1"/>
</dbReference>
<name>A0A328BM35_9CAUL</name>
<dbReference type="Pfam" id="PF12697">
    <property type="entry name" value="Abhydrolase_6"/>
    <property type="match status" value="1"/>
</dbReference>
<proteinExistence type="predicted"/>
<keyword evidence="2" id="KW-0378">Hydrolase</keyword>
<accession>A0A328BM35</accession>
<evidence type="ECO:0000259" key="1">
    <source>
        <dbReference type="Pfam" id="PF12697"/>
    </source>
</evidence>
<dbReference type="InterPro" id="IPR050228">
    <property type="entry name" value="Carboxylesterase_BioH"/>
</dbReference>
<dbReference type="Proteomes" id="UP000249524">
    <property type="component" value="Unassembled WGS sequence"/>
</dbReference>
<evidence type="ECO:0000313" key="3">
    <source>
        <dbReference type="Proteomes" id="UP000249524"/>
    </source>
</evidence>
<dbReference type="AlphaFoldDB" id="A0A328BM35"/>
<dbReference type="GO" id="GO:0016787">
    <property type="term" value="F:hydrolase activity"/>
    <property type="evidence" value="ECO:0007669"/>
    <property type="project" value="UniProtKB-KW"/>
</dbReference>
<sequence length="250" mass="26840">MPTAIMIHGAFCAGWAFEAFREPFEARGWTVLAPDLPGHEPGGGVAGLSMSDYARSVVRLCEGLPEPPVLIGHSMGGLVCQLAARRVKPAALALLAPSPPWGVTGSSIEEAITAFGVSVAAPFWSSSVTPDRHLMRHHSLDRTPKTRRDAVLARMRPESGRAVREVLNWWLDPFMTTSVGVGALPCPTLAVVGGSDVVHPPATVRQTSERLGARFHCLPGMSHWLIGEEGWEDVASLVLDWLEAETRVSA</sequence>
<comment type="caution">
    <text evidence="2">The sequence shown here is derived from an EMBL/GenBank/DDBJ whole genome shotgun (WGS) entry which is preliminary data.</text>
</comment>
<dbReference type="PANTHER" id="PTHR43194:SF5">
    <property type="entry name" value="PIMELOYL-[ACYL-CARRIER PROTEIN] METHYL ESTER ESTERASE"/>
    <property type="match status" value="1"/>
</dbReference>
<gene>
    <name evidence="2" type="ORF">DJ019_06790</name>
</gene>
<dbReference type="InterPro" id="IPR029058">
    <property type="entry name" value="AB_hydrolase_fold"/>
</dbReference>
<feature type="domain" description="AB hydrolase-1" evidence="1">
    <location>
        <begin position="5"/>
        <end position="236"/>
    </location>
</feature>
<organism evidence="2 3">
    <name type="scientific">Phenylobacterium kunshanense</name>
    <dbReference type="NCBI Taxonomy" id="1445034"/>
    <lineage>
        <taxon>Bacteria</taxon>
        <taxon>Pseudomonadati</taxon>
        <taxon>Pseudomonadota</taxon>
        <taxon>Alphaproteobacteria</taxon>
        <taxon>Caulobacterales</taxon>
        <taxon>Caulobacteraceae</taxon>
        <taxon>Phenylobacterium</taxon>
    </lineage>
</organism>
<dbReference type="EMBL" id="QFYS01000002">
    <property type="protein sequence ID" value="RAK67609.1"/>
    <property type="molecule type" value="Genomic_DNA"/>
</dbReference>
<reference evidence="2 3" key="1">
    <citation type="submission" date="2018-05" db="EMBL/GenBank/DDBJ databases">
        <authorList>
            <person name="Lanie J.A."/>
            <person name="Ng W.-L."/>
            <person name="Kazmierczak K.M."/>
            <person name="Andrzejewski T.M."/>
            <person name="Davidsen T.M."/>
            <person name="Wayne K.J."/>
            <person name="Tettelin H."/>
            <person name="Glass J.I."/>
            <person name="Rusch D."/>
            <person name="Podicherti R."/>
            <person name="Tsui H.-C.T."/>
            <person name="Winkler M.E."/>
        </authorList>
    </citation>
    <scope>NUCLEOTIDE SEQUENCE [LARGE SCALE GENOMIC DNA]</scope>
    <source>
        <strain evidence="2 3">BUT-10</strain>
    </source>
</reference>
<evidence type="ECO:0000313" key="2">
    <source>
        <dbReference type="EMBL" id="RAK67609.1"/>
    </source>
</evidence>
<keyword evidence="3" id="KW-1185">Reference proteome</keyword>
<dbReference type="PANTHER" id="PTHR43194">
    <property type="entry name" value="HYDROLASE ALPHA/BETA FOLD FAMILY"/>
    <property type="match status" value="1"/>
</dbReference>
<dbReference type="SUPFAM" id="SSF53474">
    <property type="entry name" value="alpha/beta-Hydrolases"/>
    <property type="match status" value="1"/>
</dbReference>
<dbReference type="InterPro" id="IPR000073">
    <property type="entry name" value="AB_hydrolase_1"/>
</dbReference>
<dbReference type="Gene3D" id="3.40.50.1820">
    <property type="entry name" value="alpha/beta hydrolase"/>
    <property type="match status" value="1"/>
</dbReference>
<protein>
    <submittedName>
        <fullName evidence="2">Alpha/beta hydrolase</fullName>
    </submittedName>
</protein>